<keyword evidence="11" id="KW-1185">Reference proteome</keyword>
<proteinExistence type="inferred from homology"/>
<dbReference type="RefSeq" id="WP_281879527.1">
    <property type="nucleotide sequence ID" value="NZ_AP026978.1"/>
</dbReference>
<evidence type="ECO:0000313" key="11">
    <source>
        <dbReference type="Proteomes" id="UP001317870"/>
    </source>
</evidence>
<dbReference type="InterPro" id="IPR023209">
    <property type="entry name" value="DAO"/>
</dbReference>
<dbReference type="PANTHER" id="PTHR11530:SF11">
    <property type="entry name" value="D-ASPARTATE OXIDASE"/>
    <property type="match status" value="1"/>
</dbReference>
<dbReference type="PIRSF" id="PIRSF000189">
    <property type="entry name" value="D-aa_oxidase"/>
    <property type="match status" value="1"/>
</dbReference>
<evidence type="ECO:0000256" key="5">
    <source>
        <dbReference type="ARBA" id="ARBA00023002"/>
    </source>
</evidence>
<reference evidence="10 11" key="1">
    <citation type="submission" date="2022-11" db="EMBL/GenBank/DDBJ databases">
        <title>Genome Sequencing of Nocardia sp. ON39_IFM12276 and assembly.</title>
        <authorList>
            <person name="Shimojima M."/>
            <person name="Toyokawa M."/>
            <person name="Uesaka K."/>
        </authorList>
    </citation>
    <scope>NUCLEOTIDE SEQUENCE [LARGE SCALE GENOMIC DNA]</scope>
    <source>
        <strain evidence="10 11">IFM 12276</strain>
    </source>
</reference>
<dbReference type="InterPro" id="IPR006076">
    <property type="entry name" value="FAD-dep_OxRdtase"/>
</dbReference>
<evidence type="ECO:0000256" key="8">
    <source>
        <dbReference type="ARBA" id="ARBA00049547"/>
    </source>
</evidence>
<dbReference type="EC" id="1.4.3.3" evidence="6"/>
<evidence type="ECO:0000256" key="2">
    <source>
        <dbReference type="ARBA" id="ARBA00006730"/>
    </source>
</evidence>
<dbReference type="Gene3D" id="3.40.50.720">
    <property type="entry name" value="NAD(P)-binding Rossmann-like Domain"/>
    <property type="match status" value="1"/>
</dbReference>
<organism evidence="10 11">
    <name type="scientific">Nocardia sputorum</name>
    <dbReference type="NCBI Taxonomy" id="2984338"/>
    <lineage>
        <taxon>Bacteria</taxon>
        <taxon>Bacillati</taxon>
        <taxon>Actinomycetota</taxon>
        <taxon>Actinomycetes</taxon>
        <taxon>Mycobacteriales</taxon>
        <taxon>Nocardiaceae</taxon>
        <taxon>Nocardia</taxon>
    </lineage>
</organism>
<comment type="cofactor">
    <cofactor evidence="1">
        <name>FAD</name>
        <dbReference type="ChEBI" id="CHEBI:57692"/>
    </cofactor>
</comment>
<keyword evidence="3" id="KW-0285">Flavoprotein</keyword>
<dbReference type="Proteomes" id="UP001317870">
    <property type="component" value="Chromosome"/>
</dbReference>
<gene>
    <name evidence="10" type="primary">aao</name>
    <name evidence="10" type="ORF">IFM12276_24090</name>
</gene>
<comment type="catalytic activity">
    <reaction evidence="8">
        <text>a D-alpha-amino acid + O2 + H2O = a 2-oxocarboxylate + H2O2 + NH4(+)</text>
        <dbReference type="Rhea" id="RHEA:21816"/>
        <dbReference type="ChEBI" id="CHEBI:15377"/>
        <dbReference type="ChEBI" id="CHEBI:15379"/>
        <dbReference type="ChEBI" id="CHEBI:16240"/>
        <dbReference type="ChEBI" id="CHEBI:28938"/>
        <dbReference type="ChEBI" id="CHEBI:35179"/>
        <dbReference type="ChEBI" id="CHEBI:59871"/>
        <dbReference type="EC" id="1.4.3.3"/>
    </reaction>
    <physiologicalReaction direction="left-to-right" evidence="8">
        <dbReference type="Rhea" id="RHEA:21817"/>
    </physiologicalReaction>
</comment>
<feature type="domain" description="FAD dependent oxidoreductase" evidence="9">
    <location>
        <begin position="2"/>
        <end position="311"/>
    </location>
</feature>
<evidence type="ECO:0000256" key="7">
    <source>
        <dbReference type="ARBA" id="ARBA00039751"/>
    </source>
</evidence>
<dbReference type="Pfam" id="PF01266">
    <property type="entry name" value="DAO"/>
    <property type="match status" value="1"/>
</dbReference>
<evidence type="ECO:0000256" key="6">
    <source>
        <dbReference type="ARBA" id="ARBA00039101"/>
    </source>
</evidence>
<dbReference type="SUPFAM" id="SSF54373">
    <property type="entry name" value="FAD-linked reductases, C-terminal domain"/>
    <property type="match status" value="1"/>
</dbReference>
<dbReference type="SUPFAM" id="SSF51971">
    <property type="entry name" value="Nucleotide-binding domain"/>
    <property type="match status" value="1"/>
</dbReference>
<keyword evidence="5" id="KW-0560">Oxidoreductase</keyword>
<name>A0ABN6U2J9_9NOCA</name>
<evidence type="ECO:0000259" key="9">
    <source>
        <dbReference type="Pfam" id="PF01266"/>
    </source>
</evidence>
<evidence type="ECO:0000313" key="10">
    <source>
        <dbReference type="EMBL" id="BDT99380.1"/>
    </source>
</evidence>
<dbReference type="InterPro" id="IPR006181">
    <property type="entry name" value="D-amino_acid_oxidase_CS"/>
</dbReference>
<dbReference type="PANTHER" id="PTHR11530">
    <property type="entry name" value="D-AMINO ACID OXIDASE"/>
    <property type="match status" value="1"/>
</dbReference>
<comment type="similarity">
    <text evidence="2">Belongs to the DAMOX/DASOX family.</text>
</comment>
<dbReference type="Gene3D" id="3.30.9.10">
    <property type="entry name" value="D-Amino Acid Oxidase, subunit A, domain 2"/>
    <property type="match status" value="1"/>
</dbReference>
<sequence length="316" mass="33558">MRIVVLGSGISGLSTAAELLRARHEVIVVSAEPLTATTSFLAAAVWFPTAAGPADRVRAWSETTFGHLAALAAAGAPGVRMCESMALYRDAPAIPDWSRSVRSFRVAERRELPPGYEFGFRFEVPLVEMPAYLPFLSAQVDAAGARRVLRAVRSLEDLADLSPDVVVNCAGLRAADLVDDPEVYPIRGQIVRVANPGLSVSVRDEAHPLGRAYVHPRAHDCVLGGSLDTGEWDTAPDPELTRSILRRCRDLAPGLADSEVLETVVGLRPGRRAVRVELDTAVLPGTPVVHNYGHGGSGITIGHGCALESAALVAAL</sequence>
<accession>A0ABN6U2J9</accession>
<dbReference type="PROSITE" id="PS00677">
    <property type="entry name" value="DAO"/>
    <property type="match status" value="1"/>
</dbReference>
<protein>
    <recommendedName>
        <fullName evidence="7">D-amino-acid oxidase</fullName>
        <ecNumber evidence="6">1.4.3.3</ecNumber>
    </recommendedName>
</protein>
<evidence type="ECO:0000256" key="4">
    <source>
        <dbReference type="ARBA" id="ARBA00022827"/>
    </source>
</evidence>
<evidence type="ECO:0000256" key="3">
    <source>
        <dbReference type="ARBA" id="ARBA00022630"/>
    </source>
</evidence>
<evidence type="ECO:0000256" key="1">
    <source>
        <dbReference type="ARBA" id="ARBA00001974"/>
    </source>
</evidence>
<dbReference type="EMBL" id="AP026978">
    <property type="protein sequence ID" value="BDT99380.1"/>
    <property type="molecule type" value="Genomic_DNA"/>
</dbReference>
<keyword evidence="4" id="KW-0274">FAD</keyword>